<feature type="domain" description="HpcH/HpaI aldolase/citrate lyase" evidence="4">
    <location>
        <begin position="18"/>
        <end position="243"/>
    </location>
</feature>
<dbReference type="GO" id="GO:0016832">
    <property type="term" value="F:aldehyde-lyase activity"/>
    <property type="evidence" value="ECO:0007669"/>
    <property type="project" value="TreeGrafter"/>
</dbReference>
<comment type="caution">
    <text evidence="5">The sequence shown here is derived from an EMBL/GenBank/DDBJ whole genome shotgun (WGS) entry which is preliminary data.</text>
</comment>
<dbReference type="InterPro" id="IPR050251">
    <property type="entry name" value="HpcH-HpaI_aldolase"/>
</dbReference>
<dbReference type="SUPFAM" id="SSF51621">
    <property type="entry name" value="Phosphoenolpyruvate/pyruvate domain"/>
    <property type="match status" value="1"/>
</dbReference>
<dbReference type="AlphaFoldDB" id="A0A9D1CTZ9"/>
<evidence type="ECO:0000256" key="1">
    <source>
        <dbReference type="ARBA" id="ARBA00005568"/>
    </source>
</evidence>
<dbReference type="Pfam" id="PF03328">
    <property type="entry name" value="HpcH_HpaI"/>
    <property type="match status" value="1"/>
</dbReference>
<dbReference type="InterPro" id="IPR015813">
    <property type="entry name" value="Pyrv/PenolPyrv_kinase-like_dom"/>
</dbReference>
<keyword evidence="2" id="KW-0479">Metal-binding</keyword>
<keyword evidence="3" id="KW-0456">Lyase</keyword>
<dbReference type="GO" id="GO:0005737">
    <property type="term" value="C:cytoplasm"/>
    <property type="evidence" value="ECO:0007669"/>
    <property type="project" value="TreeGrafter"/>
</dbReference>
<accession>A0A9D1CTZ9</accession>
<dbReference type="EMBL" id="DVGA01000066">
    <property type="protein sequence ID" value="HIQ78935.1"/>
    <property type="molecule type" value="Genomic_DNA"/>
</dbReference>
<dbReference type="PANTHER" id="PTHR30502">
    <property type="entry name" value="2-KETO-3-DEOXY-L-RHAMNONATE ALDOLASE"/>
    <property type="match status" value="1"/>
</dbReference>
<dbReference type="Gene3D" id="3.20.20.60">
    <property type="entry name" value="Phosphoenolpyruvate-binding domains"/>
    <property type="match status" value="1"/>
</dbReference>
<evidence type="ECO:0000256" key="3">
    <source>
        <dbReference type="ARBA" id="ARBA00023239"/>
    </source>
</evidence>
<dbReference type="GO" id="GO:0046872">
    <property type="term" value="F:metal ion binding"/>
    <property type="evidence" value="ECO:0007669"/>
    <property type="project" value="UniProtKB-KW"/>
</dbReference>
<reference evidence="5" key="1">
    <citation type="submission" date="2020-10" db="EMBL/GenBank/DDBJ databases">
        <authorList>
            <person name="Gilroy R."/>
        </authorList>
    </citation>
    <scope>NUCLEOTIDE SEQUENCE</scope>
    <source>
        <strain evidence="5">ChiBcolR7-354</strain>
    </source>
</reference>
<evidence type="ECO:0000256" key="2">
    <source>
        <dbReference type="ARBA" id="ARBA00022723"/>
    </source>
</evidence>
<name>A0A9D1CTZ9_9FIRM</name>
<evidence type="ECO:0000313" key="5">
    <source>
        <dbReference type="EMBL" id="HIQ78935.1"/>
    </source>
</evidence>
<evidence type="ECO:0000313" key="6">
    <source>
        <dbReference type="Proteomes" id="UP000824262"/>
    </source>
</evidence>
<sequence length="262" mass="27367">MKNRILEKYRRGERSLGTFTHLLSAPALEAMGYTGLDYVIIDIEHSTIGAEHAAELVAAAEGAGLAPLVRVDAIERSPVLKMLDAGAAGLIVPQLESVEQARELVSYAKFAPLGNRGYCPSRDGGWGMADCYSGGMTGYMAEANESTLLIPQCETAGCLENIEEIVAAEGIDGIFIGPFDLSIALGIPGDFKNPAHIAAVKRVREACAAAGKLCIMFCGSAAEAKRYFEEGFPSVTAGLDIGILQAAVKELVSGSGAAGGLQ</sequence>
<organism evidence="5 6">
    <name type="scientific">Candidatus Scatomorpha intestinavium</name>
    <dbReference type="NCBI Taxonomy" id="2840922"/>
    <lineage>
        <taxon>Bacteria</taxon>
        <taxon>Bacillati</taxon>
        <taxon>Bacillota</taxon>
        <taxon>Clostridia</taxon>
        <taxon>Eubacteriales</taxon>
        <taxon>Candidatus Scatomorpha</taxon>
    </lineage>
</organism>
<evidence type="ECO:0000259" key="4">
    <source>
        <dbReference type="Pfam" id="PF03328"/>
    </source>
</evidence>
<dbReference type="InterPro" id="IPR040442">
    <property type="entry name" value="Pyrv_kinase-like_dom_sf"/>
</dbReference>
<comment type="similarity">
    <text evidence="1">Belongs to the HpcH/HpaI aldolase family.</text>
</comment>
<gene>
    <name evidence="5" type="ORF">IAB77_06710</name>
</gene>
<reference evidence="5" key="2">
    <citation type="journal article" date="2021" name="PeerJ">
        <title>Extensive microbial diversity within the chicken gut microbiome revealed by metagenomics and culture.</title>
        <authorList>
            <person name="Gilroy R."/>
            <person name="Ravi A."/>
            <person name="Getino M."/>
            <person name="Pursley I."/>
            <person name="Horton D.L."/>
            <person name="Alikhan N.F."/>
            <person name="Baker D."/>
            <person name="Gharbi K."/>
            <person name="Hall N."/>
            <person name="Watson M."/>
            <person name="Adriaenssens E.M."/>
            <person name="Foster-Nyarko E."/>
            <person name="Jarju S."/>
            <person name="Secka A."/>
            <person name="Antonio M."/>
            <person name="Oren A."/>
            <person name="Chaudhuri R.R."/>
            <person name="La Ragione R."/>
            <person name="Hildebrand F."/>
            <person name="Pallen M.J."/>
        </authorList>
    </citation>
    <scope>NUCLEOTIDE SEQUENCE</scope>
    <source>
        <strain evidence="5">ChiBcolR7-354</strain>
    </source>
</reference>
<dbReference type="Proteomes" id="UP000824262">
    <property type="component" value="Unassembled WGS sequence"/>
</dbReference>
<dbReference type="PANTHER" id="PTHR30502:SF0">
    <property type="entry name" value="PHOSPHOENOLPYRUVATE CARBOXYLASE FAMILY PROTEIN"/>
    <property type="match status" value="1"/>
</dbReference>
<dbReference type="InterPro" id="IPR005000">
    <property type="entry name" value="Aldolase/citrate-lyase_domain"/>
</dbReference>
<protein>
    <recommendedName>
        <fullName evidence="4">HpcH/HpaI aldolase/citrate lyase domain-containing protein</fullName>
    </recommendedName>
</protein>
<proteinExistence type="inferred from homology"/>